<reference evidence="2 3" key="1">
    <citation type="submission" date="2019-03" db="EMBL/GenBank/DDBJ databases">
        <title>First draft genome of Liparis tanakae, snailfish: a comprehensive survey of snailfish specific genes.</title>
        <authorList>
            <person name="Kim W."/>
            <person name="Song I."/>
            <person name="Jeong J.-H."/>
            <person name="Kim D."/>
            <person name="Kim S."/>
            <person name="Ryu S."/>
            <person name="Song J.Y."/>
            <person name="Lee S.K."/>
        </authorList>
    </citation>
    <scope>NUCLEOTIDE SEQUENCE [LARGE SCALE GENOMIC DNA]</scope>
    <source>
        <tissue evidence="2">Muscle</tissue>
    </source>
</reference>
<evidence type="ECO:0000313" key="3">
    <source>
        <dbReference type="Proteomes" id="UP000314294"/>
    </source>
</evidence>
<proteinExistence type="predicted"/>
<feature type="compositionally biased region" description="Basic and acidic residues" evidence="1">
    <location>
        <begin position="8"/>
        <end position="18"/>
    </location>
</feature>
<evidence type="ECO:0000313" key="2">
    <source>
        <dbReference type="EMBL" id="TNN47056.1"/>
    </source>
</evidence>
<protein>
    <submittedName>
        <fullName evidence="2">Uncharacterized protein</fullName>
    </submittedName>
</protein>
<keyword evidence="3" id="KW-1185">Reference proteome</keyword>
<sequence>MELQPEDPTPRSETRAEDTWFQSQDSGVPRGLGTKREQRDALLGCSTVKLFETRELNAGIVPHPFGLLGGGEEEEEEEEEG</sequence>
<dbReference type="Proteomes" id="UP000314294">
    <property type="component" value="Unassembled WGS sequence"/>
</dbReference>
<dbReference type="AlphaFoldDB" id="A0A4Z2G0G7"/>
<feature type="compositionally biased region" description="Acidic residues" evidence="1">
    <location>
        <begin position="71"/>
        <end position="81"/>
    </location>
</feature>
<dbReference type="EMBL" id="SRLO01000759">
    <property type="protein sequence ID" value="TNN47056.1"/>
    <property type="molecule type" value="Genomic_DNA"/>
</dbReference>
<feature type="region of interest" description="Disordered" evidence="1">
    <location>
        <begin position="1"/>
        <end position="36"/>
    </location>
</feature>
<accession>A0A4Z2G0G7</accession>
<organism evidence="2 3">
    <name type="scientific">Liparis tanakae</name>
    <name type="common">Tanaka's snailfish</name>
    <dbReference type="NCBI Taxonomy" id="230148"/>
    <lineage>
        <taxon>Eukaryota</taxon>
        <taxon>Metazoa</taxon>
        <taxon>Chordata</taxon>
        <taxon>Craniata</taxon>
        <taxon>Vertebrata</taxon>
        <taxon>Euteleostomi</taxon>
        <taxon>Actinopterygii</taxon>
        <taxon>Neopterygii</taxon>
        <taxon>Teleostei</taxon>
        <taxon>Neoteleostei</taxon>
        <taxon>Acanthomorphata</taxon>
        <taxon>Eupercaria</taxon>
        <taxon>Perciformes</taxon>
        <taxon>Cottioidei</taxon>
        <taxon>Cottales</taxon>
        <taxon>Liparidae</taxon>
        <taxon>Liparis</taxon>
    </lineage>
</organism>
<gene>
    <name evidence="2" type="ORF">EYF80_042730</name>
</gene>
<feature type="region of interest" description="Disordered" evidence="1">
    <location>
        <begin position="62"/>
        <end position="81"/>
    </location>
</feature>
<evidence type="ECO:0000256" key="1">
    <source>
        <dbReference type="SAM" id="MobiDB-lite"/>
    </source>
</evidence>
<name>A0A4Z2G0G7_9TELE</name>
<comment type="caution">
    <text evidence="2">The sequence shown here is derived from an EMBL/GenBank/DDBJ whole genome shotgun (WGS) entry which is preliminary data.</text>
</comment>